<reference evidence="5" key="1">
    <citation type="journal article" date="2015" name="Proc. Natl. Acad. Sci. U.S.A.">
        <title>Genome sequence of the Asian Tiger mosquito, Aedes albopictus, reveals insights into its biology, genetics, and evolution.</title>
        <authorList>
            <person name="Chen X.G."/>
            <person name="Jiang X."/>
            <person name="Gu J."/>
            <person name="Xu M."/>
            <person name="Wu Y."/>
            <person name="Deng Y."/>
            <person name="Zhang C."/>
            <person name="Bonizzoni M."/>
            <person name="Dermauw W."/>
            <person name="Vontas J."/>
            <person name="Armbruster P."/>
            <person name="Huang X."/>
            <person name="Yang Y."/>
            <person name="Zhang H."/>
            <person name="He W."/>
            <person name="Peng H."/>
            <person name="Liu Y."/>
            <person name="Wu K."/>
            <person name="Chen J."/>
            <person name="Lirakis M."/>
            <person name="Topalis P."/>
            <person name="Van Leeuwen T."/>
            <person name="Hall A.B."/>
            <person name="Jiang X."/>
            <person name="Thorpe C."/>
            <person name="Mueller R.L."/>
            <person name="Sun C."/>
            <person name="Waterhouse R.M."/>
            <person name="Yan G."/>
            <person name="Tu Z.J."/>
            <person name="Fang X."/>
            <person name="James A.A."/>
        </authorList>
    </citation>
    <scope>NUCLEOTIDE SEQUENCE [LARGE SCALE GENOMIC DNA]</scope>
    <source>
        <strain evidence="5">Foshan</strain>
    </source>
</reference>
<evidence type="ECO:0000259" key="3">
    <source>
        <dbReference type="Pfam" id="PF17919"/>
    </source>
</evidence>
<keyword evidence="1" id="KW-0511">Multifunctional enzyme</keyword>
<dbReference type="CDD" id="cd01647">
    <property type="entry name" value="RT_LTR"/>
    <property type="match status" value="1"/>
</dbReference>
<protein>
    <recommendedName>
        <fullName evidence="6">Reverse transcriptase domain-containing protein</fullName>
    </recommendedName>
</protein>
<dbReference type="EnsemblMetazoa" id="AALFPA23_021465.R31744">
    <property type="protein sequence ID" value="AALFPA23_021465.P31744"/>
    <property type="gene ID" value="AALFPA23_021465"/>
</dbReference>
<evidence type="ECO:0000313" key="5">
    <source>
        <dbReference type="Proteomes" id="UP000069940"/>
    </source>
</evidence>
<reference evidence="4" key="2">
    <citation type="submission" date="2025-05" db="UniProtKB">
        <authorList>
            <consortium name="EnsemblMetazoa"/>
        </authorList>
    </citation>
    <scope>IDENTIFICATION</scope>
    <source>
        <strain evidence="4">Foshan</strain>
    </source>
</reference>
<dbReference type="InterPro" id="IPR043502">
    <property type="entry name" value="DNA/RNA_pol_sf"/>
</dbReference>
<evidence type="ECO:0000259" key="2">
    <source>
        <dbReference type="Pfam" id="PF00078"/>
    </source>
</evidence>
<evidence type="ECO:0008006" key="6">
    <source>
        <dbReference type="Google" id="ProtNLM"/>
    </source>
</evidence>
<evidence type="ECO:0000313" key="4">
    <source>
        <dbReference type="EnsemblMetazoa" id="AALFPA23_021465.P31744"/>
    </source>
</evidence>
<dbReference type="PANTHER" id="PTHR37984">
    <property type="entry name" value="PROTEIN CBG26694"/>
    <property type="match status" value="1"/>
</dbReference>
<feature type="domain" description="Reverse transcriptase/retrotransposon-derived protein RNase H-like" evidence="3">
    <location>
        <begin position="302"/>
        <end position="401"/>
    </location>
</feature>
<organism evidence="4 5">
    <name type="scientific">Aedes albopictus</name>
    <name type="common">Asian tiger mosquito</name>
    <name type="synonym">Stegomyia albopicta</name>
    <dbReference type="NCBI Taxonomy" id="7160"/>
    <lineage>
        <taxon>Eukaryota</taxon>
        <taxon>Metazoa</taxon>
        <taxon>Ecdysozoa</taxon>
        <taxon>Arthropoda</taxon>
        <taxon>Hexapoda</taxon>
        <taxon>Insecta</taxon>
        <taxon>Pterygota</taxon>
        <taxon>Neoptera</taxon>
        <taxon>Endopterygota</taxon>
        <taxon>Diptera</taxon>
        <taxon>Nematocera</taxon>
        <taxon>Culicoidea</taxon>
        <taxon>Culicidae</taxon>
        <taxon>Culicinae</taxon>
        <taxon>Aedini</taxon>
        <taxon>Aedes</taxon>
        <taxon>Stegomyia</taxon>
    </lineage>
</organism>
<proteinExistence type="predicted"/>
<dbReference type="PANTHER" id="PTHR37984:SF5">
    <property type="entry name" value="PROTEIN NYNRIN-LIKE"/>
    <property type="match status" value="1"/>
</dbReference>
<keyword evidence="5" id="KW-1185">Reference proteome</keyword>
<dbReference type="InterPro" id="IPR050951">
    <property type="entry name" value="Retrovirus_Pol_polyprotein"/>
</dbReference>
<dbReference type="InterPro" id="IPR000477">
    <property type="entry name" value="RT_dom"/>
</dbReference>
<dbReference type="RefSeq" id="XP_062711661.1">
    <property type="nucleotide sequence ID" value="XM_062855677.1"/>
</dbReference>
<feature type="domain" description="Reverse transcriptase" evidence="2">
    <location>
        <begin position="191"/>
        <end position="288"/>
    </location>
</feature>
<evidence type="ECO:0000256" key="1">
    <source>
        <dbReference type="ARBA" id="ARBA00023268"/>
    </source>
</evidence>
<dbReference type="InterPro" id="IPR041577">
    <property type="entry name" value="RT_RNaseH_2"/>
</dbReference>
<accession>A0ABM1ZTB4</accession>
<dbReference type="GeneID" id="134289602"/>
<name>A0ABM1ZTB4_AEDAL</name>
<dbReference type="Gene3D" id="3.30.70.270">
    <property type="match status" value="1"/>
</dbReference>
<dbReference type="Gene3D" id="3.10.10.10">
    <property type="entry name" value="HIV Type 1 Reverse Transcriptase, subunit A, domain 1"/>
    <property type="match status" value="1"/>
</dbReference>
<dbReference type="Pfam" id="PF17919">
    <property type="entry name" value="RT_RNaseH_2"/>
    <property type="match status" value="1"/>
</dbReference>
<dbReference type="InterPro" id="IPR043128">
    <property type="entry name" value="Rev_trsase/Diguanyl_cyclase"/>
</dbReference>
<sequence>MWKQIGKPEASPPSCQAVTASGEPLSIASEFWCDVTITGISKRGLYRVPEINLSVLGSDWMDKFGLWDVPINSFCNQVSIRTPSDVASLQAKFPEIFTNKMGLCGKTKVKLQLQGNPTPVFRPKRPVSCSMEGVVEEEIQRLHSLGVLKPVDFLDWAAPIVVVWKPNGRVRICADFSTGLNDVLECRDVGMYFSHIDLSDAYLQVEVDEKCQNLLTINTHKGLYQFTRLSPGIKSAPGAFQQLVDAMLAGLKFTCGYLDDVLLGNRTEEEHNRNLERPMSRLQEYGFTRCESCVKAGAKWDWNTACQNSVDRFKELLMSPLMLTHYNPKLDTVVSADASSIGIGARIAHRLPDDTIKAISNASRSLTSAEENYSQIEKEGLALIFAVTRFHRMLFGRHFTLETDHKPTENAAIPPTVQRIGRKKMEQSKQDSQYNLKQGAKTIYYNPQDLV</sequence>
<dbReference type="Pfam" id="PF00078">
    <property type="entry name" value="RVT_1"/>
    <property type="match status" value="1"/>
</dbReference>
<dbReference type="CDD" id="cd09274">
    <property type="entry name" value="RNase_HI_RT_Ty3"/>
    <property type="match status" value="1"/>
</dbReference>
<dbReference type="SUPFAM" id="SSF56672">
    <property type="entry name" value="DNA/RNA polymerases"/>
    <property type="match status" value="1"/>
</dbReference>
<dbReference type="Proteomes" id="UP000069940">
    <property type="component" value="Unassembled WGS sequence"/>
</dbReference>